<comment type="caution">
    <text evidence="3 4">Lacks conserved residue(s) required for the propagation of feature annotation.</text>
</comment>
<dbReference type="GO" id="GO:0017136">
    <property type="term" value="F:histone deacetylase activity, NAD-dependent"/>
    <property type="evidence" value="ECO:0007669"/>
    <property type="project" value="TreeGrafter"/>
</dbReference>
<evidence type="ECO:0000313" key="7">
    <source>
        <dbReference type="Proteomes" id="UP001150830"/>
    </source>
</evidence>
<comment type="catalytic activity">
    <reaction evidence="3">
        <text>N(6)-succinyl-L-lysyl-[protein] + NAD(+) + H2O = 2''-O-succinyl-ADP-D-ribose + nicotinamide + L-lysyl-[protein]</text>
        <dbReference type="Rhea" id="RHEA:47668"/>
        <dbReference type="Rhea" id="RHEA-COMP:9752"/>
        <dbReference type="Rhea" id="RHEA-COMP:11877"/>
        <dbReference type="ChEBI" id="CHEBI:15377"/>
        <dbReference type="ChEBI" id="CHEBI:17154"/>
        <dbReference type="ChEBI" id="CHEBI:29969"/>
        <dbReference type="ChEBI" id="CHEBI:57540"/>
        <dbReference type="ChEBI" id="CHEBI:87830"/>
        <dbReference type="ChEBI" id="CHEBI:87832"/>
    </reaction>
</comment>
<gene>
    <name evidence="3 6" type="primary">cobB</name>
    <name evidence="6" type="ORF">OUO13_15150</name>
</gene>
<dbReference type="GO" id="GO:0036054">
    <property type="term" value="F:protein-malonyllysine demalonylase activity"/>
    <property type="evidence" value="ECO:0007669"/>
    <property type="project" value="InterPro"/>
</dbReference>
<feature type="binding site" evidence="3">
    <location>
        <position position="63"/>
    </location>
    <ligand>
        <name>substrate</name>
    </ligand>
</feature>
<evidence type="ECO:0000259" key="5">
    <source>
        <dbReference type="PROSITE" id="PS50305"/>
    </source>
</evidence>
<dbReference type="RefSeq" id="WP_283174729.1">
    <property type="nucleotide sequence ID" value="NZ_JAPNOA010000056.1"/>
</dbReference>
<dbReference type="GO" id="GO:0008270">
    <property type="term" value="F:zinc ion binding"/>
    <property type="evidence" value="ECO:0007669"/>
    <property type="project" value="UniProtKB-UniRule"/>
</dbReference>
<dbReference type="Gene3D" id="3.40.50.1220">
    <property type="entry name" value="TPP-binding domain"/>
    <property type="match status" value="1"/>
</dbReference>
<dbReference type="SUPFAM" id="SSF52467">
    <property type="entry name" value="DHS-like NAD/FAD-binding domain"/>
    <property type="match status" value="1"/>
</dbReference>
<dbReference type="Gene3D" id="3.30.1600.10">
    <property type="entry name" value="SIR2/SIRT2 'Small Domain"/>
    <property type="match status" value="1"/>
</dbReference>
<reference evidence="6" key="1">
    <citation type="submission" date="2022-11" db="EMBL/GenBank/DDBJ databases">
        <title>Parathalassolutuus dongxingensis gen. nov., sp. nov., a novel member of family Oceanospirillaceae isolated from a coastal shrimp pond in Guangxi, China.</title>
        <authorList>
            <person name="Chen H."/>
        </authorList>
    </citation>
    <scope>NUCLEOTIDE SEQUENCE</scope>
    <source>
        <strain evidence="6">G-43</strain>
    </source>
</reference>
<sequence>MTANSARPYAYQRIVVLTGAGISAESGVNTFRDNGGLWENHRIEDVATPEAFERNPELVQRFYNLRRAQLTEVKPNAAHLALANFEQEYDGEFLLVTQNVDDLHDRAGSQKLLHMHGELKKVRCVRTHRVYDWSDDITDNTLCECCQQPNLRPHIVWFGEMPLFMDEIYRALQSCDLFISVGTSGHVYPAAGFVELATQAGADTIEINLEPSQVKDAFQEHIYGKAGLMLPMYLTKLLQACQASKDA</sequence>
<dbReference type="PANTHER" id="PTHR11085">
    <property type="entry name" value="NAD-DEPENDENT PROTEIN DEACYLASE SIRTUIN-5, MITOCHONDRIAL-RELATED"/>
    <property type="match status" value="1"/>
</dbReference>
<dbReference type="AlphaFoldDB" id="A0A9X3EFC9"/>
<dbReference type="InterPro" id="IPR003000">
    <property type="entry name" value="Sirtuin"/>
</dbReference>
<comment type="subcellular location">
    <subcellularLocation>
        <location evidence="3">Cytoplasm</location>
    </subcellularLocation>
</comment>
<comment type="caution">
    <text evidence="6">The sequence shown here is derived from an EMBL/GenBank/DDBJ whole genome shotgun (WGS) entry which is preliminary data.</text>
</comment>
<evidence type="ECO:0000256" key="1">
    <source>
        <dbReference type="ARBA" id="ARBA00022679"/>
    </source>
</evidence>
<dbReference type="Pfam" id="PF02146">
    <property type="entry name" value="SIR2"/>
    <property type="match status" value="1"/>
</dbReference>
<keyword evidence="3" id="KW-0862">Zinc</keyword>
<keyword evidence="3" id="KW-0479">Metal-binding</keyword>
<dbReference type="GO" id="GO:0036055">
    <property type="term" value="F:protein-succinyllysine desuccinylase activity"/>
    <property type="evidence" value="ECO:0007669"/>
    <property type="project" value="UniProtKB-UniRule"/>
</dbReference>
<feature type="binding site" evidence="3">
    <location>
        <begin position="182"/>
        <end position="184"/>
    </location>
    <ligand>
        <name>NAD(+)</name>
        <dbReference type="ChEBI" id="CHEBI:57540"/>
    </ligand>
</feature>
<evidence type="ECO:0000256" key="2">
    <source>
        <dbReference type="ARBA" id="ARBA00023027"/>
    </source>
</evidence>
<keyword evidence="7" id="KW-1185">Reference proteome</keyword>
<proteinExistence type="inferred from homology"/>
<keyword evidence="2 3" id="KW-0520">NAD</keyword>
<dbReference type="GO" id="GO:0005737">
    <property type="term" value="C:cytoplasm"/>
    <property type="evidence" value="ECO:0007669"/>
    <property type="project" value="UniProtKB-SubCell"/>
</dbReference>
<dbReference type="PROSITE" id="PS50305">
    <property type="entry name" value="SIRTUIN"/>
    <property type="match status" value="1"/>
</dbReference>
<accession>A0A9X3EFC9</accession>
<dbReference type="Proteomes" id="UP001150830">
    <property type="component" value="Unassembled WGS sequence"/>
</dbReference>
<dbReference type="InterPro" id="IPR027546">
    <property type="entry name" value="Sirtuin_class_III"/>
</dbReference>
<feature type="binding site" evidence="3">
    <location>
        <begin position="208"/>
        <end position="210"/>
    </location>
    <ligand>
        <name>NAD(+)</name>
        <dbReference type="ChEBI" id="CHEBI:57540"/>
    </ligand>
</feature>
<feature type="active site" description="Proton acceptor" evidence="3">
    <location>
        <position position="116"/>
    </location>
</feature>
<comment type="catalytic activity">
    <reaction evidence="3">
        <text>N(6)-acetyl-L-lysyl-[protein] + NAD(+) + H2O = 2''-O-acetyl-ADP-D-ribose + nicotinamide + L-lysyl-[protein]</text>
        <dbReference type="Rhea" id="RHEA:43636"/>
        <dbReference type="Rhea" id="RHEA-COMP:9752"/>
        <dbReference type="Rhea" id="RHEA-COMP:10731"/>
        <dbReference type="ChEBI" id="CHEBI:15377"/>
        <dbReference type="ChEBI" id="CHEBI:17154"/>
        <dbReference type="ChEBI" id="CHEBI:29969"/>
        <dbReference type="ChEBI" id="CHEBI:57540"/>
        <dbReference type="ChEBI" id="CHEBI:61930"/>
        <dbReference type="ChEBI" id="CHEBI:83767"/>
        <dbReference type="EC" id="2.3.1.286"/>
    </reaction>
</comment>
<name>A0A9X3EFC9_9GAMM</name>
<dbReference type="InterPro" id="IPR050134">
    <property type="entry name" value="NAD-dep_sirtuin_deacylases"/>
</dbReference>
<feature type="binding site" evidence="3">
    <location>
        <position position="143"/>
    </location>
    <ligand>
        <name>Zn(2+)</name>
        <dbReference type="ChEBI" id="CHEBI:29105"/>
    </ligand>
</feature>
<feature type="binding site" evidence="3">
    <location>
        <position position="66"/>
    </location>
    <ligand>
        <name>substrate</name>
    </ligand>
</feature>
<dbReference type="CDD" id="cd01412">
    <property type="entry name" value="SIRT5_Af1_CobB"/>
    <property type="match status" value="1"/>
</dbReference>
<feature type="binding site" evidence="3">
    <location>
        <position position="124"/>
    </location>
    <ligand>
        <name>Zn(2+)</name>
        <dbReference type="ChEBI" id="CHEBI:29105"/>
    </ligand>
</feature>
<dbReference type="EMBL" id="JAPNOA010000056">
    <property type="protein sequence ID" value="MCY0966522.1"/>
    <property type="molecule type" value="Genomic_DNA"/>
</dbReference>
<dbReference type="PANTHER" id="PTHR11085:SF4">
    <property type="entry name" value="NAD-DEPENDENT PROTEIN DEACYLASE"/>
    <property type="match status" value="1"/>
</dbReference>
<comment type="similarity">
    <text evidence="3">Belongs to the sirtuin family. Class III subfamily.</text>
</comment>
<comment type="domain">
    <text evidence="3">2 residues (Tyr-63 and Arg-66) present in a large hydrophobic pocket are probably involved in substrate specificity. They are important for desuccinylation activity, but dispensable for deacetylation activity.</text>
</comment>
<feature type="binding site" evidence="3">
    <location>
        <begin position="19"/>
        <end position="38"/>
    </location>
    <ligand>
        <name>NAD(+)</name>
        <dbReference type="ChEBI" id="CHEBI:57540"/>
    </ligand>
</feature>
<evidence type="ECO:0000313" key="6">
    <source>
        <dbReference type="EMBL" id="MCY0966522.1"/>
    </source>
</evidence>
<feature type="domain" description="Deacetylase sirtuin-type" evidence="5">
    <location>
        <begin position="1"/>
        <end position="240"/>
    </location>
</feature>
<keyword evidence="1 6" id="KW-0808">Transferase</keyword>
<keyword evidence="3" id="KW-0963">Cytoplasm</keyword>
<organism evidence="6 7">
    <name type="scientific">Parathalassolituus penaei</name>
    <dbReference type="NCBI Taxonomy" id="2997323"/>
    <lineage>
        <taxon>Bacteria</taxon>
        <taxon>Pseudomonadati</taxon>
        <taxon>Pseudomonadota</taxon>
        <taxon>Gammaproteobacteria</taxon>
        <taxon>Oceanospirillales</taxon>
        <taxon>Oceanospirillaceae</taxon>
        <taxon>Parathalassolituus</taxon>
    </lineage>
</organism>
<feature type="binding site" evidence="3">
    <location>
        <begin position="98"/>
        <end position="101"/>
    </location>
    <ligand>
        <name>NAD(+)</name>
        <dbReference type="ChEBI" id="CHEBI:57540"/>
    </ligand>
</feature>
<dbReference type="InterPro" id="IPR026590">
    <property type="entry name" value="Ssirtuin_cat_dom"/>
</dbReference>
<comment type="function">
    <text evidence="3">NAD-dependent lysine deacetylase and desuccinylase that specifically removes acetyl and succinyl groups on target proteins. Modulates the activities of several proteins which are inactive in their acylated form.</text>
</comment>
<dbReference type="InterPro" id="IPR029035">
    <property type="entry name" value="DHS-like_NAD/FAD-binding_dom"/>
</dbReference>
<dbReference type="NCBIfam" id="NF001755">
    <property type="entry name" value="PRK00481.1-5"/>
    <property type="match status" value="1"/>
</dbReference>
<dbReference type="HAMAP" id="MF_01121">
    <property type="entry name" value="Sirtuin_ClassIII"/>
    <property type="match status" value="1"/>
</dbReference>
<evidence type="ECO:0000256" key="4">
    <source>
        <dbReference type="PROSITE-ProRule" id="PRU00236"/>
    </source>
</evidence>
<dbReference type="EC" id="2.3.1.286" evidence="3"/>
<protein>
    <recommendedName>
        <fullName evidence="3">NAD-dependent protein deacylase</fullName>
        <ecNumber evidence="3">2.3.1.286</ecNumber>
    </recommendedName>
    <alternativeName>
        <fullName evidence="3">Regulatory protein SIR2 homolog</fullName>
    </alternativeName>
</protein>
<evidence type="ECO:0000256" key="3">
    <source>
        <dbReference type="HAMAP-Rule" id="MF_01121"/>
    </source>
</evidence>
<feature type="binding site" evidence="3">
    <location>
        <position position="226"/>
    </location>
    <ligand>
        <name>NAD(+)</name>
        <dbReference type="ChEBI" id="CHEBI:57540"/>
    </ligand>
</feature>
<comment type="cofactor">
    <cofactor evidence="3">
        <name>Zn(2+)</name>
        <dbReference type="ChEBI" id="CHEBI:29105"/>
    </cofactor>
    <text evidence="3">Binds 1 zinc ion per subunit.</text>
</comment>
<keyword evidence="6" id="KW-0012">Acyltransferase</keyword>
<dbReference type="InterPro" id="IPR026591">
    <property type="entry name" value="Sirtuin_cat_small_dom_sf"/>
</dbReference>
<dbReference type="GO" id="GO:0070403">
    <property type="term" value="F:NAD+ binding"/>
    <property type="evidence" value="ECO:0007669"/>
    <property type="project" value="UniProtKB-UniRule"/>
</dbReference>